<reference evidence="8" key="1">
    <citation type="submission" date="2016-11" db="UniProtKB">
        <authorList>
            <consortium name="WormBaseParasite"/>
        </authorList>
    </citation>
    <scope>IDENTIFICATION</scope>
</reference>
<gene>
    <name evidence="4" type="ORF">BXYJ_LOCUS5648</name>
</gene>
<dbReference type="AlphaFoldDB" id="A0A1I7RQH5"/>
<dbReference type="EMBL" id="CAJFCV020000003">
    <property type="protein sequence ID" value="CAG9104595.1"/>
    <property type="molecule type" value="Genomic_DNA"/>
</dbReference>
<feature type="domain" description="RRM" evidence="3">
    <location>
        <begin position="20"/>
        <end position="93"/>
    </location>
</feature>
<dbReference type="EMBL" id="CAJFDI010000003">
    <property type="protein sequence ID" value="CAD5219377.1"/>
    <property type="molecule type" value="Genomic_DNA"/>
</dbReference>
<dbReference type="InterPro" id="IPR000504">
    <property type="entry name" value="RRM_dom"/>
</dbReference>
<dbReference type="PROSITE" id="PS50102">
    <property type="entry name" value="RRM"/>
    <property type="match status" value="1"/>
</dbReference>
<proteinExistence type="predicted"/>
<dbReference type="Proteomes" id="UP000582659">
    <property type="component" value="Unassembled WGS sequence"/>
</dbReference>
<name>A0A1I7RQH5_BURXY</name>
<dbReference type="InterPro" id="IPR035979">
    <property type="entry name" value="RBD_domain_sf"/>
</dbReference>
<keyword evidence="7" id="KW-1185">Reference proteome</keyword>
<organism evidence="6 8">
    <name type="scientific">Bursaphelenchus xylophilus</name>
    <name type="common">Pinewood nematode worm</name>
    <name type="synonym">Aphelenchoides xylophilus</name>
    <dbReference type="NCBI Taxonomy" id="6326"/>
    <lineage>
        <taxon>Eukaryota</taxon>
        <taxon>Metazoa</taxon>
        <taxon>Ecdysozoa</taxon>
        <taxon>Nematoda</taxon>
        <taxon>Chromadorea</taxon>
        <taxon>Rhabditida</taxon>
        <taxon>Tylenchina</taxon>
        <taxon>Tylenchomorpha</taxon>
        <taxon>Aphelenchoidea</taxon>
        <taxon>Aphelenchoididae</taxon>
        <taxon>Bursaphelenchus</taxon>
    </lineage>
</organism>
<dbReference type="SUPFAM" id="SSF54928">
    <property type="entry name" value="RNA-binding domain, RBD"/>
    <property type="match status" value="1"/>
</dbReference>
<protein>
    <submittedName>
        <fullName evidence="4">(pine wood nematode) hypothetical protein</fullName>
    </submittedName>
    <submittedName>
        <fullName evidence="8">RRM domain-containing protein</fullName>
    </submittedName>
</protein>
<keyword evidence="1" id="KW-0694">RNA-binding</keyword>
<dbReference type="Gene3D" id="3.30.70.330">
    <property type="match status" value="1"/>
</dbReference>
<evidence type="ECO:0000256" key="2">
    <source>
        <dbReference type="SAM" id="MobiDB-lite"/>
    </source>
</evidence>
<dbReference type="WBParaSite" id="BXY_0296900.1">
    <property type="protein sequence ID" value="BXY_0296900.1"/>
    <property type="gene ID" value="BXY_0296900"/>
</dbReference>
<dbReference type="Pfam" id="PF00076">
    <property type="entry name" value="RRM_1"/>
    <property type="match status" value="1"/>
</dbReference>
<evidence type="ECO:0000313" key="6">
    <source>
        <dbReference type="Proteomes" id="UP000095284"/>
    </source>
</evidence>
<evidence type="ECO:0000256" key="1">
    <source>
        <dbReference type="PROSITE-ProRule" id="PRU00176"/>
    </source>
</evidence>
<evidence type="ECO:0000259" key="3">
    <source>
        <dbReference type="PROSITE" id="PS50102"/>
    </source>
</evidence>
<reference evidence="5" key="2">
    <citation type="submission" date="2020-08" db="EMBL/GenBank/DDBJ databases">
        <authorList>
            <person name="Kikuchi T."/>
        </authorList>
    </citation>
    <scope>NUCLEOTIDE SEQUENCE</scope>
    <source>
        <strain evidence="4">Ka4C1</strain>
    </source>
</reference>
<feature type="compositionally biased region" description="Acidic residues" evidence="2">
    <location>
        <begin position="214"/>
        <end position="224"/>
    </location>
</feature>
<dbReference type="SMART" id="SM00360">
    <property type="entry name" value="RRM"/>
    <property type="match status" value="1"/>
</dbReference>
<dbReference type="Proteomes" id="UP000095284">
    <property type="component" value="Unplaced"/>
</dbReference>
<dbReference type="GO" id="GO:0003723">
    <property type="term" value="F:RNA binding"/>
    <property type="evidence" value="ECO:0007669"/>
    <property type="project" value="UniProtKB-UniRule"/>
</dbReference>
<evidence type="ECO:0000313" key="8">
    <source>
        <dbReference type="WBParaSite" id="BXY_0296900.1"/>
    </source>
</evidence>
<accession>A0A1I7RQH5</accession>
<dbReference type="OrthoDB" id="5793837at2759"/>
<evidence type="ECO:0000313" key="7">
    <source>
        <dbReference type="Proteomes" id="UP000659654"/>
    </source>
</evidence>
<dbReference type="Proteomes" id="UP000659654">
    <property type="component" value="Unassembled WGS sequence"/>
</dbReference>
<feature type="compositionally biased region" description="Acidic residues" evidence="2">
    <location>
        <begin position="192"/>
        <end position="201"/>
    </location>
</feature>
<sequence length="244" mass="27917">MNTSSYSNFSNGSGRAPDECALYVRFPTQGVREQVIWKLFNQFGGVQKVVARPHQEFAFVIYDKPEYALYAAKLFNNIPFLNGKLVATPRDRTENNRKFRRWQDRNGDSYSFHRGTTYKDLQELDFNSMEVPGTSEVALDDSLDSSRSSHAMHTTINTTMNTINTSMTSEGEIKNDTIYIDESDEIIVLDETHDEDEDDAVEDTKALSRQSIQEDGELESDDDVVVASNKDEEEDEPSAKRRRW</sequence>
<evidence type="ECO:0000313" key="5">
    <source>
        <dbReference type="EMBL" id="CAG9104595.1"/>
    </source>
</evidence>
<feature type="region of interest" description="Disordered" evidence="2">
    <location>
        <begin position="192"/>
        <end position="244"/>
    </location>
</feature>
<dbReference type="InterPro" id="IPR012677">
    <property type="entry name" value="Nucleotide-bd_a/b_plait_sf"/>
</dbReference>
<evidence type="ECO:0000313" key="4">
    <source>
        <dbReference type="EMBL" id="CAD5219377.1"/>
    </source>
</evidence>